<dbReference type="GO" id="GO:0005524">
    <property type="term" value="F:ATP binding"/>
    <property type="evidence" value="ECO:0007669"/>
    <property type="project" value="UniProtKB-KW"/>
</dbReference>
<proteinExistence type="predicted"/>
<dbReference type="AlphaFoldDB" id="A0A315ZF65"/>
<dbReference type="GO" id="GO:0016887">
    <property type="term" value="F:ATP hydrolysis activity"/>
    <property type="evidence" value="ECO:0007669"/>
    <property type="project" value="InterPro"/>
</dbReference>
<evidence type="ECO:0000313" key="5">
    <source>
        <dbReference type="Proteomes" id="UP000245535"/>
    </source>
</evidence>
<organism evidence="4 5">
    <name type="scientific">Sediminitomix flava</name>
    <dbReference type="NCBI Taxonomy" id="379075"/>
    <lineage>
        <taxon>Bacteria</taxon>
        <taxon>Pseudomonadati</taxon>
        <taxon>Bacteroidota</taxon>
        <taxon>Cytophagia</taxon>
        <taxon>Cytophagales</taxon>
        <taxon>Flammeovirgaceae</taxon>
        <taxon>Sediminitomix</taxon>
    </lineage>
</organism>
<dbReference type="SMART" id="SM00382">
    <property type="entry name" value="AAA"/>
    <property type="match status" value="1"/>
</dbReference>
<reference evidence="4 5" key="1">
    <citation type="submission" date="2018-03" db="EMBL/GenBank/DDBJ databases">
        <title>Genomic Encyclopedia of Archaeal and Bacterial Type Strains, Phase II (KMG-II): from individual species to whole genera.</title>
        <authorList>
            <person name="Goeker M."/>
        </authorList>
    </citation>
    <scope>NUCLEOTIDE SEQUENCE [LARGE SCALE GENOMIC DNA]</scope>
    <source>
        <strain evidence="4 5">DSM 28229</strain>
    </source>
</reference>
<keyword evidence="1" id="KW-0547">Nucleotide-binding</keyword>
<dbReference type="PANTHER" id="PTHR24220">
    <property type="entry name" value="IMPORT ATP-BINDING PROTEIN"/>
    <property type="match status" value="1"/>
</dbReference>
<dbReference type="Pfam" id="PF00005">
    <property type="entry name" value="ABC_tran"/>
    <property type="match status" value="1"/>
</dbReference>
<dbReference type="GO" id="GO:0022857">
    <property type="term" value="F:transmembrane transporter activity"/>
    <property type="evidence" value="ECO:0007669"/>
    <property type="project" value="TreeGrafter"/>
</dbReference>
<dbReference type="InterPro" id="IPR017871">
    <property type="entry name" value="ABC_transporter-like_CS"/>
</dbReference>
<dbReference type="PANTHER" id="PTHR24220:SF470">
    <property type="entry name" value="CELL DIVISION ATP-BINDING PROTEIN FTSE"/>
    <property type="match status" value="1"/>
</dbReference>
<comment type="caution">
    <text evidence="4">The sequence shown here is derived from an EMBL/GenBank/DDBJ whole genome shotgun (WGS) entry which is preliminary data.</text>
</comment>
<feature type="domain" description="ABC transporter" evidence="3">
    <location>
        <begin position="22"/>
        <end position="251"/>
    </location>
</feature>
<dbReference type="InterPro" id="IPR015854">
    <property type="entry name" value="ABC_transpr_LolD-like"/>
</dbReference>
<dbReference type="PROSITE" id="PS50893">
    <property type="entry name" value="ABC_TRANSPORTER_2"/>
    <property type="match status" value="1"/>
</dbReference>
<dbReference type="GO" id="GO:0005886">
    <property type="term" value="C:plasma membrane"/>
    <property type="evidence" value="ECO:0007669"/>
    <property type="project" value="TreeGrafter"/>
</dbReference>
<dbReference type="Proteomes" id="UP000245535">
    <property type="component" value="Unassembled WGS sequence"/>
</dbReference>
<dbReference type="Gene3D" id="3.40.50.300">
    <property type="entry name" value="P-loop containing nucleotide triphosphate hydrolases"/>
    <property type="match status" value="1"/>
</dbReference>
<sequence>MREQFLCSLKSKFFKMEPVISVRSATIYHDETAHEVMKDISFDIAQNEFVYLIGKTGSGKSSILRTLYADLPFKKGSIKVVDYAIHKIKRKEVPYLRRKLGIIFQDFELLTDRTVKENLFFVMRATGWKKESQMLEKVNSLLEQVGLSGTLNKMPHQLSGGEQQRLAIARALINDPEIILADEPTGNLDPTVARDILNLFVKINQSGTAVLMATHQHSFLKFHPSRVLYCEEHGIKDISKGQIIERMLLQKNN</sequence>
<gene>
    <name evidence="4" type="ORF">BC781_101145</name>
</gene>
<name>A0A315ZF65_SEDFL</name>
<dbReference type="SUPFAM" id="SSF52540">
    <property type="entry name" value="P-loop containing nucleoside triphosphate hydrolases"/>
    <property type="match status" value="1"/>
</dbReference>
<evidence type="ECO:0000259" key="3">
    <source>
        <dbReference type="PROSITE" id="PS50893"/>
    </source>
</evidence>
<dbReference type="EMBL" id="QGDO01000001">
    <property type="protein sequence ID" value="PWJ43799.1"/>
    <property type="molecule type" value="Genomic_DNA"/>
</dbReference>
<dbReference type="GO" id="GO:0051301">
    <property type="term" value="P:cell division"/>
    <property type="evidence" value="ECO:0007669"/>
    <property type="project" value="UniProtKB-KW"/>
</dbReference>
<keyword evidence="4" id="KW-0132">Cell division</keyword>
<evidence type="ECO:0000313" key="4">
    <source>
        <dbReference type="EMBL" id="PWJ43799.1"/>
    </source>
</evidence>
<dbReference type="InterPro" id="IPR027417">
    <property type="entry name" value="P-loop_NTPase"/>
</dbReference>
<dbReference type="InterPro" id="IPR003593">
    <property type="entry name" value="AAA+_ATPase"/>
</dbReference>
<protein>
    <submittedName>
        <fullName evidence="4">Cell division transport system ATP-binding protein</fullName>
    </submittedName>
</protein>
<keyword evidence="4" id="KW-0131">Cell cycle</keyword>
<keyword evidence="2 4" id="KW-0067">ATP-binding</keyword>
<keyword evidence="5" id="KW-1185">Reference proteome</keyword>
<evidence type="ECO:0000256" key="2">
    <source>
        <dbReference type="ARBA" id="ARBA00022840"/>
    </source>
</evidence>
<evidence type="ECO:0000256" key="1">
    <source>
        <dbReference type="ARBA" id="ARBA00022741"/>
    </source>
</evidence>
<dbReference type="PROSITE" id="PS00211">
    <property type="entry name" value="ABC_TRANSPORTER_1"/>
    <property type="match status" value="1"/>
</dbReference>
<dbReference type="InterPro" id="IPR003439">
    <property type="entry name" value="ABC_transporter-like_ATP-bd"/>
</dbReference>
<accession>A0A315ZF65</accession>